<dbReference type="SMART" id="SM00271">
    <property type="entry name" value="DnaJ"/>
    <property type="match status" value="1"/>
</dbReference>
<dbReference type="CDD" id="cd06257">
    <property type="entry name" value="DnaJ"/>
    <property type="match status" value="1"/>
</dbReference>
<dbReference type="InterPro" id="IPR036869">
    <property type="entry name" value="J_dom_sf"/>
</dbReference>
<evidence type="ECO:0000313" key="6">
    <source>
        <dbReference type="Ensembl" id="ENSPMAP00000001695.1"/>
    </source>
</evidence>
<name>S4R914_PETMA</name>
<dbReference type="InterPro" id="IPR001623">
    <property type="entry name" value="DnaJ_domain"/>
</dbReference>
<dbReference type="OMA" id="TAFYARW"/>
<keyword evidence="1" id="KW-0479">Metal-binding</keyword>
<dbReference type="PROSITE" id="PS50076">
    <property type="entry name" value="DNAJ_2"/>
    <property type="match status" value="1"/>
</dbReference>
<dbReference type="PRINTS" id="PR00625">
    <property type="entry name" value="JDOMAIN"/>
</dbReference>
<dbReference type="PANTHER" id="PTHR44029">
    <property type="entry name" value="DNAJ HOMOLOG SUBFAMILY C MEMBER 21"/>
    <property type="match status" value="1"/>
</dbReference>
<dbReference type="FunFam" id="1.10.287.110:FF:000046">
    <property type="entry name" value="dnaJ homolog subfamily C member 21"/>
    <property type="match status" value="1"/>
</dbReference>
<dbReference type="Pfam" id="PF00226">
    <property type="entry name" value="DnaJ"/>
    <property type="match status" value="1"/>
</dbReference>
<sequence length="161" mass="18549">MRCYYEVLGVARNASDEELKKAYRRLALQWHPDKNADNVEEATETFKLIQAAYDVLSDAQERAWYDAHREAILQGAMSGGEFSDDSLDLMPYFTASCYSGFGDDNKGFYTVYRSVFEEVAEEEFMEDDADDEFPSFGDAGSDYETVVHVFYAYWQSFSSRR</sequence>
<accession>S4R914</accession>
<dbReference type="SUPFAM" id="SSF46565">
    <property type="entry name" value="Chaperone J-domain"/>
    <property type="match status" value="1"/>
</dbReference>
<dbReference type="GeneTree" id="ENSGT00510000047097"/>
<evidence type="ECO:0000256" key="1">
    <source>
        <dbReference type="ARBA" id="ARBA00022723"/>
    </source>
</evidence>
<dbReference type="Ensembl" id="ENSPMAT00000001704.1">
    <property type="protein sequence ID" value="ENSPMAP00000001695.1"/>
    <property type="gene ID" value="ENSPMAG00000001540.1"/>
</dbReference>
<evidence type="ECO:0000256" key="2">
    <source>
        <dbReference type="ARBA" id="ARBA00022771"/>
    </source>
</evidence>
<dbReference type="AlphaFoldDB" id="S4R914"/>
<dbReference type="PROSITE" id="PS00636">
    <property type="entry name" value="DNAJ_1"/>
    <property type="match status" value="1"/>
</dbReference>
<dbReference type="HOGENOM" id="CLU_009539_3_1_1"/>
<feature type="domain" description="J" evidence="5">
    <location>
        <begin position="3"/>
        <end position="69"/>
    </location>
</feature>
<dbReference type="GO" id="GO:0005737">
    <property type="term" value="C:cytoplasm"/>
    <property type="evidence" value="ECO:0007669"/>
    <property type="project" value="TreeGrafter"/>
</dbReference>
<dbReference type="GO" id="GO:0008270">
    <property type="term" value="F:zinc ion binding"/>
    <property type="evidence" value="ECO:0007669"/>
    <property type="project" value="UniProtKB-KW"/>
</dbReference>
<reference evidence="6" key="1">
    <citation type="submission" date="2025-08" db="UniProtKB">
        <authorList>
            <consortium name="Ensembl"/>
        </authorList>
    </citation>
    <scope>IDENTIFICATION</scope>
</reference>
<reference evidence="6" key="2">
    <citation type="submission" date="2025-09" db="UniProtKB">
        <authorList>
            <consortium name="Ensembl"/>
        </authorList>
    </citation>
    <scope>IDENTIFICATION</scope>
</reference>
<dbReference type="STRING" id="7757.ENSPMAP00000001695"/>
<organism evidence="6">
    <name type="scientific">Petromyzon marinus</name>
    <name type="common">Sea lamprey</name>
    <dbReference type="NCBI Taxonomy" id="7757"/>
    <lineage>
        <taxon>Eukaryota</taxon>
        <taxon>Metazoa</taxon>
        <taxon>Chordata</taxon>
        <taxon>Craniata</taxon>
        <taxon>Vertebrata</taxon>
        <taxon>Cyclostomata</taxon>
        <taxon>Hyperoartia</taxon>
        <taxon>Petromyzontiformes</taxon>
        <taxon>Petromyzontidae</taxon>
        <taxon>Petromyzon</taxon>
    </lineage>
</organism>
<evidence type="ECO:0000256" key="3">
    <source>
        <dbReference type="ARBA" id="ARBA00022833"/>
    </source>
</evidence>
<protein>
    <recommendedName>
        <fullName evidence="4">DnaJ homolog subfamily C member 21</fullName>
    </recommendedName>
</protein>
<evidence type="ECO:0000256" key="4">
    <source>
        <dbReference type="ARBA" id="ARBA00074367"/>
    </source>
</evidence>
<proteinExistence type="predicted"/>
<dbReference type="PANTHER" id="PTHR44029:SF1">
    <property type="entry name" value="DNAJ HOMOLOG SUBFAMILY C MEMBER 21"/>
    <property type="match status" value="1"/>
</dbReference>
<keyword evidence="2" id="KW-0863">Zinc-finger</keyword>
<keyword evidence="3" id="KW-0862">Zinc</keyword>
<dbReference type="InterPro" id="IPR018253">
    <property type="entry name" value="DnaJ_domain_CS"/>
</dbReference>
<evidence type="ECO:0000259" key="5">
    <source>
        <dbReference type="PROSITE" id="PS50076"/>
    </source>
</evidence>
<dbReference type="Gene3D" id="1.10.287.110">
    <property type="entry name" value="DnaJ domain"/>
    <property type="match status" value="1"/>
</dbReference>
<dbReference type="InterPro" id="IPR051964">
    <property type="entry name" value="Chaperone_stress_response"/>
</dbReference>